<evidence type="ECO:0000256" key="1">
    <source>
        <dbReference type="ARBA" id="ARBA00022741"/>
    </source>
</evidence>
<geneLocation type="plasmid" evidence="8">
    <name>cbm2636_mp</name>
</geneLocation>
<keyword evidence="4" id="KW-0238">DNA-binding</keyword>
<dbReference type="Pfam" id="PF25601">
    <property type="entry name" value="AAA_lid_14"/>
    <property type="match status" value="1"/>
</dbReference>
<dbReference type="SMART" id="SM00382">
    <property type="entry name" value="AAA"/>
    <property type="match status" value="1"/>
</dbReference>
<dbReference type="AlphaFoldDB" id="A0A375D3W7"/>
<evidence type="ECO:0000313" key="7">
    <source>
        <dbReference type="EMBL" id="SPD68888.1"/>
    </source>
</evidence>
<dbReference type="PROSITE" id="PS00676">
    <property type="entry name" value="SIGMA54_INTERACT_2"/>
    <property type="match status" value="1"/>
</dbReference>
<dbReference type="GO" id="GO:0005524">
    <property type="term" value="F:ATP binding"/>
    <property type="evidence" value="ECO:0007669"/>
    <property type="project" value="UniProtKB-KW"/>
</dbReference>
<dbReference type="Gene3D" id="1.10.10.60">
    <property type="entry name" value="Homeodomain-like"/>
    <property type="match status" value="1"/>
</dbReference>
<name>A0A375D3W7_9BURK</name>
<dbReference type="Pfam" id="PF00158">
    <property type="entry name" value="Sigma54_activat"/>
    <property type="match status" value="1"/>
</dbReference>
<keyword evidence="1" id="KW-0547">Nucleotide-binding</keyword>
<proteinExistence type="predicted"/>
<feature type="region of interest" description="Disordered" evidence="6">
    <location>
        <begin position="1"/>
        <end position="44"/>
    </location>
</feature>
<dbReference type="EMBL" id="LT984814">
    <property type="protein sequence ID" value="SPD68888.1"/>
    <property type="molecule type" value="Genomic_DNA"/>
</dbReference>
<dbReference type="RefSeq" id="WP_115714032.1">
    <property type="nucleotide sequence ID" value="NZ_JAQOLH010000007.1"/>
</dbReference>
<dbReference type="InterPro" id="IPR025943">
    <property type="entry name" value="Sigma_54_int_dom_ATP-bd_2"/>
</dbReference>
<dbReference type="InterPro" id="IPR009057">
    <property type="entry name" value="Homeodomain-like_sf"/>
</dbReference>
<keyword evidence="3" id="KW-0805">Transcription regulation</keyword>
<dbReference type="PANTHER" id="PTHR32071:SF117">
    <property type="entry name" value="PTS-DEPENDENT DIHYDROXYACETONE KINASE OPERON REGULATORY PROTEIN-RELATED"/>
    <property type="match status" value="1"/>
</dbReference>
<dbReference type="PROSITE" id="PS00688">
    <property type="entry name" value="SIGMA54_INTERACT_3"/>
    <property type="match status" value="1"/>
</dbReference>
<dbReference type="PANTHER" id="PTHR32071">
    <property type="entry name" value="TRANSCRIPTIONAL REGULATORY PROTEIN"/>
    <property type="match status" value="1"/>
</dbReference>
<dbReference type="InterPro" id="IPR002197">
    <property type="entry name" value="HTH_Fis"/>
</dbReference>
<feature type="compositionally biased region" description="Low complexity" evidence="6">
    <location>
        <begin position="1"/>
        <end position="34"/>
    </location>
</feature>
<gene>
    <name evidence="7" type="ORF">CBM2636_MP21738</name>
</gene>
<accession>A0A375D3W7</accession>
<keyword evidence="7" id="KW-0614">Plasmid</keyword>
<dbReference type="GO" id="GO:0043565">
    <property type="term" value="F:sequence-specific DNA binding"/>
    <property type="evidence" value="ECO:0007669"/>
    <property type="project" value="InterPro"/>
</dbReference>
<dbReference type="InterPro" id="IPR002078">
    <property type="entry name" value="Sigma_54_int"/>
</dbReference>
<protein>
    <submittedName>
        <fullName evidence="7">Regulatory protein, Fis family</fullName>
    </submittedName>
</protein>
<evidence type="ECO:0000256" key="2">
    <source>
        <dbReference type="ARBA" id="ARBA00022840"/>
    </source>
</evidence>
<dbReference type="SUPFAM" id="SSF52540">
    <property type="entry name" value="P-loop containing nucleoside triphosphate hydrolases"/>
    <property type="match status" value="1"/>
</dbReference>
<dbReference type="InterPro" id="IPR027417">
    <property type="entry name" value="P-loop_NTPase"/>
</dbReference>
<dbReference type="SUPFAM" id="SSF46689">
    <property type="entry name" value="Homeodomain-like"/>
    <property type="match status" value="1"/>
</dbReference>
<evidence type="ECO:0000313" key="8">
    <source>
        <dbReference type="Proteomes" id="UP000254259"/>
    </source>
</evidence>
<dbReference type="InterPro" id="IPR058031">
    <property type="entry name" value="AAA_lid_NorR"/>
</dbReference>
<dbReference type="GO" id="GO:0006355">
    <property type="term" value="P:regulation of DNA-templated transcription"/>
    <property type="evidence" value="ECO:0007669"/>
    <property type="project" value="InterPro"/>
</dbReference>
<sequence>MPVTASTSRRSNAASSSHGANHGAGHAAGTAPASEPAPRRAVPSQVSLLWESTAPAMQRLLAQIERVAPTDVTMLAVGESGSGKEVVARAVHERSARRNGPFIAVNCGAIQPTLIESELFGHEKGGFTGAIEQKAGYFEQAQGGTLFLDEVTEMPLEMQIKLLRVLEGRTFHRVGGDTLIATDVRILAATNRDPVEAVRGGQLREDLLYRLAVFPLHIPPLRERPDDIVPLARHFLAEYNAMERTDKSFSAGSLDRLVRYDWPGNVRELKNAVYRAFILADKVVEIGNPNLATQAPRPTTVDGVVNVRVGTTLADTQREIIMATLARFDGDKRQAARALGISLKTLYNRLDAYRSL</sequence>
<dbReference type="Gene3D" id="1.10.8.60">
    <property type="match status" value="1"/>
</dbReference>
<dbReference type="Pfam" id="PF02954">
    <property type="entry name" value="HTH_8"/>
    <property type="match status" value="1"/>
</dbReference>
<dbReference type="InterPro" id="IPR003593">
    <property type="entry name" value="AAA+_ATPase"/>
</dbReference>
<dbReference type="PROSITE" id="PS50045">
    <property type="entry name" value="SIGMA54_INTERACT_4"/>
    <property type="match status" value="1"/>
</dbReference>
<evidence type="ECO:0000256" key="3">
    <source>
        <dbReference type="ARBA" id="ARBA00023015"/>
    </source>
</evidence>
<reference evidence="7 8" key="1">
    <citation type="submission" date="2018-01" db="EMBL/GenBank/DDBJ databases">
        <authorList>
            <person name="Clerissi C."/>
        </authorList>
    </citation>
    <scope>NUCLEOTIDE SEQUENCE [LARGE SCALE GENOMIC DNA]</scope>
    <source>
        <strain evidence="7">Cupriavidus taiwanensis SWF 66322</strain>
        <plasmid evidence="8">cbm2636_mp</plasmid>
    </source>
</reference>
<keyword evidence="5" id="KW-0804">Transcription</keyword>
<evidence type="ECO:0000256" key="5">
    <source>
        <dbReference type="ARBA" id="ARBA00023163"/>
    </source>
</evidence>
<dbReference type="CDD" id="cd00009">
    <property type="entry name" value="AAA"/>
    <property type="match status" value="1"/>
</dbReference>
<keyword evidence="2" id="KW-0067">ATP-binding</keyword>
<organism evidence="7 8">
    <name type="scientific">Cupriavidus taiwanensis</name>
    <dbReference type="NCBI Taxonomy" id="164546"/>
    <lineage>
        <taxon>Bacteria</taxon>
        <taxon>Pseudomonadati</taxon>
        <taxon>Pseudomonadota</taxon>
        <taxon>Betaproteobacteria</taxon>
        <taxon>Burkholderiales</taxon>
        <taxon>Burkholderiaceae</taxon>
        <taxon>Cupriavidus</taxon>
    </lineage>
</organism>
<dbReference type="Gene3D" id="3.40.50.300">
    <property type="entry name" value="P-loop containing nucleotide triphosphate hydrolases"/>
    <property type="match status" value="1"/>
</dbReference>
<evidence type="ECO:0000256" key="6">
    <source>
        <dbReference type="SAM" id="MobiDB-lite"/>
    </source>
</evidence>
<dbReference type="FunFam" id="3.40.50.300:FF:000006">
    <property type="entry name" value="DNA-binding transcriptional regulator NtrC"/>
    <property type="match status" value="1"/>
</dbReference>
<dbReference type="Proteomes" id="UP000254259">
    <property type="component" value="Plasmid CBM2636_mp"/>
</dbReference>
<evidence type="ECO:0000256" key="4">
    <source>
        <dbReference type="ARBA" id="ARBA00023125"/>
    </source>
</evidence>
<dbReference type="InterPro" id="IPR025944">
    <property type="entry name" value="Sigma_54_int_dom_CS"/>
</dbReference>